<evidence type="ECO:0000256" key="1">
    <source>
        <dbReference type="ARBA" id="ARBA00022801"/>
    </source>
</evidence>
<feature type="active site" evidence="4">
    <location>
        <position position="48"/>
    </location>
</feature>
<dbReference type="Proteomes" id="UP000016521">
    <property type="component" value="Chromosome I"/>
</dbReference>
<name>A0ABN5CI79_PSEO7</name>
<evidence type="ECO:0000256" key="2">
    <source>
        <dbReference type="ARBA" id="ARBA00039140"/>
    </source>
</evidence>
<dbReference type="InterPro" id="IPR000673">
    <property type="entry name" value="Sig_transdc_resp-reg_Me-estase"/>
</dbReference>
<keyword evidence="7" id="KW-1185">Reference proteome</keyword>
<feature type="domain" description="CheB-type methylesterase" evidence="5">
    <location>
        <begin position="14"/>
        <end position="162"/>
    </location>
</feature>
<feature type="active site" evidence="4">
    <location>
        <position position="141"/>
    </location>
</feature>
<protein>
    <recommendedName>
        <fullName evidence="2">protein-glutamate methylesterase</fullName>
        <ecNumber evidence="2">3.1.1.61</ecNumber>
    </recommendedName>
</protein>
<gene>
    <name evidence="6" type="primary">cheB</name>
    <name evidence="6" type="ORF">PPIS_a1962</name>
</gene>
<dbReference type="PANTHER" id="PTHR42872">
    <property type="entry name" value="PROTEIN-GLUTAMATE METHYLESTERASE/PROTEIN-GLUTAMINE GLUTAMINASE"/>
    <property type="match status" value="1"/>
</dbReference>
<dbReference type="RefSeq" id="WP_010371221.1">
    <property type="nucleotide sequence ID" value="NZ_CP011924.1"/>
</dbReference>
<dbReference type="PANTHER" id="PTHR42872:SF6">
    <property type="entry name" value="PROTEIN-GLUTAMATE METHYLESTERASE_PROTEIN-GLUTAMINE GLUTAMINASE"/>
    <property type="match status" value="1"/>
</dbReference>
<dbReference type="EMBL" id="CP011924">
    <property type="protein sequence ID" value="ATD07016.1"/>
    <property type="molecule type" value="Genomic_DNA"/>
</dbReference>
<dbReference type="SUPFAM" id="SSF52738">
    <property type="entry name" value="Methylesterase CheB, C-terminal domain"/>
    <property type="match status" value="1"/>
</dbReference>
<evidence type="ECO:0000256" key="4">
    <source>
        <dbReference type="PROSITE-ProRule" id="PRU00050"/>
    </source>
</evidence>
<dbReference type="InterPro" id="IPR035909">
    <property type="entry name" value="CheB_C"/>
</dbReference>
<keyword evidence="1 4" id="KW-0378">Hydrolase</keyword>
<reference evidence="6 7" key="1">
    <citation type="submission" date="2015-06" db="EMBL/GenBank/DDBJ databases">
        <authorList>
            <person name="Xie B.-B."/>
            <person name="Rong J.-C."/>
            <person name="Qin Q.-L."/>
            <person name="Zhang Y.-Z."/>
        </authorList>
    </citation>
    <scope>NUCLEOTIDE SEQUENCE [LARGE SCALE GENOMIC DNA]</scope>
    <source>
        <strain evidence="6 7">JCM 20779</strain>
    </source>
</reference>
<dbReference type="PROSITE" id="PS50122">
    <property type="entry name" value="CHEB"/>
    <property type="match status" value="1"/>
</dbReference>
<comment type="catalytic activity">
    <reaction evidence="3">
        <text>[protein]-L-glutamate 5-O-methyl ester + H2O = L-glutamyl-[protein] + methanol + H(+)</text>
        <dbReference type="Rhea" id="RHEA:23236"/>
        <dbReference type="Rhea" id="RHEA-COMP:10208"/>
        <dbReference type="Rhea" id="RHEA-COMP:10311"/>
        <dbReference type="ChEBI" id="CHEBI:15377"/>
        <dbReference type="ChEBI" id="CHEBI:15378"/>
        <dbReference type="ChEBI" id="CHEBI:17790"/>
        <dbReference type="ChEBI" id="CHEBI:29973"/>
        <dbReference type="ChEBI" id="CHEBI:82795"/>
        <dbReference type="EC" id="3.1.1.61"/>
    </reaction>
</comment>
<dbReference type="Gene3D" id="3.40.50.180">
    <property type="entry name" value="Methylesterase CheB, C-terminal domain"/>
    <property type="match status" value="1"/>
</dbReference>
<sequence>MEIRCTNEIEDVCQVIGIGGSAGATSDFISICRLLNGEIIPPLVLVLHSSEIGGLALQQTLSNLIRYPVSIAIDGAPLEKNHIYIAPSRLHISISTDHCIRLDVGELIHGCRPAIDNLFLSIANVYQHRAIGILLSGANEDGVQGMLGLSQVNALTTILAPELCEFPQMVSAAKSTTKIDLELSHYSIAQLIAGASHGY</sequence>
<organism evidence="6 7">
    <name type="scientific">Pseudoalteromonas piscicida</name>
    <dbReference type="NCBI Taxonomy" id="43662"/>
    <lineage>
        <taxon>Bacteria</taxon>
        <taxon>Pseudomonadati</taxon>
        <taxon>Pseudomonadota</taxon>
        <taxon>Gammaproteobacteria</taxon>
        <taxon>Alteromonadales</taxon>
        <taxon>Pseudoalteromonadaceae</taxon>
        <taxon>Pseudoalteromonas</taxon>
    </lineage>
</organism>
<keyword evidence="4" id="KW-0145">Chemotaxis</keyword>
<evidence type="ECO:0000313" key="7">
    <source>
        <dbReference type="Proteomes" id="UP000016521"/>
    </source>
</evidence>
<evidence type="ECO:0000256" key="3">
    <source>
        <dbReference type="ARBA" id="ARBA00048267"/>
    </source>
</evidence>
<evidence type="ECO:0000313" key="6">
    <source>
        <dbReference type="EMBL" id="ATD07016.1"/>
    </source>
</evidence>
<feature type="active site" evidence="4">
    <location>
        <position position="21"/>
    </location>
</feature>
<evidence type="ECO:0000259" key="5">
    <source>
        <dbReference type="PROSITE" id="PS50122"/>
    </source>
</evidence>
<accession>A0ABN5CI79</accession>
<dbReference type="Pfam" id="PF01339">
    <property type="entry name" value="CheB_methylest"/>
    <property type="match status" value="1"/>
</dbReference>
<proteinExistence type="predicted"/>
<dbReference type="EC" id="3.1.1.61" evidence="2"/>